<evidence type="ECO:0000313" key="2">
    <source>
        <dbReference type="Proteomes" id="UP000249165"/>
    </source>
</evidence>
<dbReference type="AlphaFoldDB" id="A0A327XDM9"/>
<gene>
    <name evidence="1" type="ORF">ATI53_11141</name>
</gene>
<accession>A0A327XDM9</accession>
<proteinExistence type="predicted"/>
<organism evidence="1 2">
    <name type="scientific">Salipiger aestuarii</name>
    <dbReference type="NCBI Taxonomy" id="568098"/>
    <lineage>
        <taxon>Bacteria</taxon>
        <taxon>Pseudomonadati</taxon>
        <taxon>Pseudomonadota</taxon>
        <taxon>Alphaproteobacteria</taxon>
        <taxon>Rhodobacterales</taxon>
        <taxon>Roseobacteraceae</taxon>
        <taxon>Salipiger</taxon>
    </lineage>
</organism>
<dbReference type="OrthoDB" id="7596739at2"/>
<dbReference type="Proteomes" id="UP000249165">
    <property type="component" value="Unassembled WGS sequence"/>
</dbReference>
<dbReference type="RefSeq" id="WP_146610015.1">
    <property type="nucleotide sequence ID" value="NZ_LIQE01000146.1"/>
</dbReference>
<comment type="caution">
    <text evidence="1">The sequence shown here is derived from an EMBL/GenBank/DDBJ whole genome shotgun (WGS) entry which is preliminary data.</text>
</comment>
<reference evidence="1 2" key="1">
    <citation type="submission" date="2018-06" db="EMBL/GenBank/DDBJ databases">
        <title>Genomic Encyclopedia of Archaeal and Bacterial Type Strains, Phase II (KMG-II): from individual species to whole genera.</title>
        <authorList>
            <person name="Goeker M."/>
        </authorList>
    </citation>
    <scope>NUCLEOTIDE SEQUENCE [LARGE SCALE GENOMIC DNA]</scope>
    <source>
        <strain evidence="1 2">DSM 22011</strain>
    </source>
</reference>
<dbReference type="EMBL" id="QLMG01000114">
    <property type="protein sequence ID" value="RAK06913.1"/>
    <property type="molecule type" value="Genomic_DNA"/>
</dbReference>
<sequence>MTQVFLHIGDMKTGTTSIQRALMRGSWSGVDQTLCYPVTEGHPYHHPLGSAIHRGDKAAVAQQMSAIYARIKKSGADVAVISTELLEEVPAVEVMRVMRDHLGEFAEGLKVIAYVRPHAERVLSSWVQVTKLGLSFKTQADFYGKLAPGKLAYADRFGAWRDLIGDRFVLRPMIRAELAGGDVVQDFLEIVFGSQSVEAERDLELNESLSLSDLVLLRHLHKHPRRMPQKNTRGARMRMGEYLSYILSAMPRRRDKRPMLSRELYERIRQERSADADALDKAFFSSSIMSDALVRAAEKTVPAEQPLEAADYFSADQIRHINAFSILLHDMVKFAPEVMNVCLTQKVYVTMRESVWAARDTSAAQSK</sequence>
<keyword evidence="2" id="KW-1185">Reference proteome</keyword>
<protein>
    <submittedName>
        <fullName evidence="1">Uncharacterized protein</fullName>
    </submittedName>
</protein>
<name>A0A327XDM9_9RHOB</name>
<evidence type="ECO:0000313" key="1">
    <source>
        <dbReference type="EMBL" id="RAK06913.1"/>
    </source>
</evidence>